<keyword evidence="2" id="KW-1185">Reference proteome</keyword>
<reference evidence="1" key="1">
    <citation type="submission" date="2022-10" db="EMBL/GenBank/DDBJ databases">
        <title>Complete Genome of Trichothecium roseum strain YXFP-22015, a Plant Pathogen Isolated from Citrus.</title>
        <authorList>
            <person name="Wang Y."/>
            <person name="Zhu L."/>
        </authorList>
    </citation>
    <scope>NUCLEOTIDE SEQUENCE</scope>
    <source>
        <strain evidence="1">YXFP-22015</strain>
    </source>
</reference>
<organism evidence="1 2">
    <name type="scientific">Trichothecium roseum</name>
    <dbReference type="NCBI Taxonomy" id="47278"/>
    <lineage>
        <taxon>Eukaryota</taxon>
        <taxon>Fungi</taxon>
        <taxon>Dikarya</taxon>
        <taxon>Ascomycota</taxon>
        <taxon>Pezizomycotina</taxon>
        <taxon>Sordariomycetes</taxon>
        <taxon>Hypocreomycetidae</taxon>
        <taxon>Hypocreales</taxon>
        <taxon>Hypocreales incertae sedis</taxon>
        <taxon>Trichothecium</taxon>
    </lineage>
</organism>
<accession>A0ACC0UY95</accession>
<sequence length="463" mass="50421">MSSFGSKRKARVVKVLDDEEPTVPASSDSNGGDSVAESSQPKLNFKAGRKPIRQSGLRKTANIADDDDVAATESGLQVSDEDDGPRVVRPNATRSKSSGSKKKQAKATQLSFQHDAGEGEESSDAKPTKKTPFGQRVLENSAAKRGFVNRGLPLRSADDDDRPRYSKEYLDELQSSTPNTPLPLSTEADTDPMDLDSSELDGALIVESEASSPRPQTTILTDAEIQERKERRARLGKEQDFLSVEDDDDVDQFGRKQKAETRLTAEDEELGEGFDNYVEDGGLALGKRAEKERRKRDRQYMADMINAAEGNTSDSSSDSDAERRIAYEAAQTRAGMDGLKKPKKSPAEDILQVPPKVTPIPSLSECLSRLQVSMKTLEDEIKTKTARVQHLRGEKEEISKREAEVQALLDETGKKYQEAMGKGNTANGATSTDNPDSELGAERGLESLGATPSRADVEPSSPS</sequence>
<name>A0ACC0UY95_9HYPO</name>
<comment type="caution">
    <text evidence="1">The sequence shown here is derived from an EMBL/GenBank/DDBJ whole genome shotgun (WGS) entry which is preliminary data.</text>
</comment>
<dbReference type="Proteomes" id="UP001163324">
    <property type="component" value="Chromosome 5"/>
</dbReference>
<proteinExistence type="predicted"/>
<gene>
    <name evidence="1" type="ORF">N3K66_005537</name>
</gene>
<evidence type="ECO:0000313" key="1">
    <source>
        <dbReference type="EMBL" id="KAI9899076.1"/>
    </source>
</evidence>
<dbReference type="EMBL" id="CM047944">
    <property type="protein sequence ID" value="KAI9899076.1"/>
    <property type="molecule type" value="Genomic_DNA"/>
</dbReference>
<evidence type="ECO:0000313" key="2">
    <source>
        <dbReference type="Proteomes" id="UP001163324"/>
    </source>
</evidence>
<protein>
    <submittedName>
        <fullName evidence="1">Uncharacterized protein</fullName>
    </submittedName>
</protein>